<feature type="region of interest" description="Disordered" evidence="1">
    <location>
        <begin position="1"/>
        <end position="21"/>
    </location>
</feature>
<dbReference type="EMBL" id="LAZR01023272">
    <property type="protein sequence ID" value="KKL79078.1"/>
    <property type="molecule type" value="Genomic_DNA"/>
</dbReference>
<organism evidence="2">
    <name type="scientific">marine sediment metagenome</name>
    <dbReference type="NCBI Taxonomy" id="412755"/>
    <lineage>
        <taxon>unclassified sequences</taxon>
        <taxon>metagenomes</taxon>
        <taxon>ecological metagenomes</taxon>
    </lineage>
</organism>
<protein>
    <submittedName>
        <fullName evidence="2">Uncharacterized protein</fullName>
    </submittedName>
</protein>
<dbReference type="AlphaFoldDB" id="A0A0F9EY94"/>
<comment type="caution">
    <text evidence="2">The sequence shown here is derived from an EMBL/GenBank/DDBJ whole genome shotgun (WGS) entry which is preliminary data.</text>
</comment>
<reference evidence="2" key="1">
    <citation type="journal article" date="2015" name="Nature">
        <title>Complex archaea that bridge the gap between prokaryotes and eukaryotes.</title>
        <authorList>
            <person name="Spang A."/>
            <person name="Saw J.H."/>
            <person name="Jorgensen S.L."/>
            <person name="Zaremba-Niedzwiedzka K."/>
            <person name="Martijn J."/>
            <person name="Lind A.E."/>
            <person name="van Eijk R."/>
            <person name="Schleper C."/>
            <person name="Guy L."/>
            <person name="Ettema T.J."/>
        </authorList>
    </citation>
    <scope>NUCLEOTIDE SEQUENCE</scope>
</reference>
<feature type="non-terminal residue" evidence="2">
    <location>
        <position position="59"/>
    </location>
</feature>
<gene>
    <name evidence="2" type="ORF">LCGC14_2018430</name>
</gene>
<evidence type="ECO:0000313" key="2">
    <source>
        <dbReference type="EMBL" id="KKL79078.1"/>
    </source>
</evidence>
<evidence type="ECO:0000256" key="1">
    <source>
        <dbReference type="SAM" id="MobiDB-lite"/>
    </source>
</evidence>
<sequence>MSDETTKVVTEPALDEAGNEITTTPEPLTAEKIQQLITDGIELGRKGAKGQIQSAKDRA</sequence>
<accession>A0A0F9EY94</accession>
<proteinExistence type="predicted"/>
<name>A0A0F9EY94_9ZZZZ</name>